<dbReference type="EMBL" id="BMAT01008336">
    <property type="protein sequence ID" value="GFR82433.1"/>
    <property type="molecule type" value="Genomic_DNA"/>
</dbReference>
<keyword evidence="2" id="KW-1185">Reference proteome</keyword>
<evidence type="ECO:0000313" key="2">
    <source>
        <dbReference type="Proteomes" id="UP000762676"/>
    </source>
</evidence>
<protein>
    <submittedName>
        <fullName evidence="1">Uncharacterized protein</fullName>
    </submittedName>
</protein>
<accession>A0AAV4G9E8</accession>
<sequence length="93" mass="10443">MAVIYGGDFPSRYSPNYSTCRVPRLPSKIVLLFLPVDVPIVWQCARGLRDETTVVATPIRGANDWYLHDWLCSAPRPGDVVSSRMSQIDVIHV</sequence>
<proteinExistence type="predicted"/>
<gene>
    <name evidence="1" type="ORF">ElyMa_004097300</name>
</gene>
<dbReference type="Proteomes" id="UP000762676">
    <property type="component" value="Unassembled WGS sequence"/>
</dbReference>
<reference evidence="1 2" key="1">
    <citation type="journal article" date="2021" name="Elife">
        <title>Chloroplast acquisition without the gene transfer in kleptoplastic sea slugs, Plakobranchus ocellatus.</title>
        <authorList>
            <person name="Maeda T."/>
            <person name="Takahashi S."/>
            <person name="Yoshida T."/>
            <person name="Shimamura S."/>
            <person name="Takaki Y."/>
            <person name="Nagai Y."/>
            <person name="Toyoda A."/>
            <person name="Suzuki Y."/>
            <person name="Arimoto A."/>
            <person name="Ishii H."/>
            <person name="Satoh N."/>
            <person name="Nishiyama T."/>
            <person name="Hasebe M."/>
            <person name="Maruyama T."/>
            <person name="Minagawa J."/>
            <person name="Obokata J."/>
            <person name="Shigenobu S."/>
        </authorList>
    </citation>
    <scope>NUCLEOTIDE SEQUENCE [LARGE SCALE GENOMIC DNA]</scope>
</reference>
<dbReference type="AlphaFoldDB" id="A0AAV4G9E8"/>
<organism evidence="1 2">
    <name type="scientific">Elysia marginata</name>
    <dbReference type="NCBI Taxonomy" id="1093978"/>
    <lineage>
        <taxon>Eukaryota</taxon>
        <taxon>Metazoa</taxon>
        <taxon>Spiralia</taxon>
        <taxon>Lophotrochozoa</taxon>
        <taxon>Mollusca</taxon>
        <taxon>Gastropoda</taxon>
        <taxon>Heterobranchia</taxon>
        <taxon>Euthyneura</taxon>
        <taxon>Panpulmonata</taxon>
        <taxon>Sacoglossa</taxon>
        <taxon>Placobranchoidea</taxon>
        <taxon>Plakobranchidae</taxon>
        <taxon>Elysia</taxon>
    </lineage>
</organism>
<name>A0AAV4G9E8_9GAST</name>
<evidence type="ECO:0000313" key="1">
    <source>
        <dbReference type="EMBL" id="GFR82433.1"/>
    </source>
</evidence>
<comment type="caution">
    <text evidence="1">The sequence shown here is derived from an EMBL/GenBank/DDBJ whole genome shotgun (WGS) entry which is preliminary data.</text>
</comment>